<gene>
    <name evidence="2" type="ORF">AK812_SmicGene38566</name>
</gene>
<dbReference type="GO" id="GO:0004722">
    <property type="term" value="F:protein serine/threonine phosphatase activity"/>
    <property type="evidence" value="ECO:0007669"/>
    <property type="project" value="InterPro"/>
</dbReference>
<dbReference type="PROSITE" id="PS51746">
    <property type="entry name" value="PPM_2"/>
    <property type="match status" value="1"/>
</dbReference>
<dbReference type="Pfam" id="PF00481">
    <property type="entry name" value="PP2C"/>
    <property type="match status" value="1"/>
</dbReference>
<sequence length="465" mass="49723">MQAASSSAPAVLGIRGAAGGLRYGCPIRARAVSGPAGAACKTAKRGARHDSILPDASLEGEDDQSFALRVPQEATLPLLRALRRSLETTKAEVNGDRPMWYTLFERFGAGGSDLVAPSECSPTGEGSEVLPTLRATREEEEEEDADKVPQCSTLLNLHPDNSHGSFGDGKRHGPVQCYGLEWLKLLSAIPVWCDATHPRQPQQINGLDRVQLLDLRGEAAHATSAAQKRAEPKAAAFTGNAEVFEFAAESSFMQGRDEFHLDRHVMVKDLVAAAKAMKMPIDAMDKPVALFAVYDGHFGPKCAEFCAQNFHKKLLPRLTKISALRDQTVEEQVRASITAATADLDTEFLSKFRTDRSGSCLQLALLSGRRLFSCGLGVGNSLLCSSEGPDEALHGSVGTDTPSEVQRIEAAGGGVMEVAPDVLHVVGADFEKRLKEFRIQSASGLGCSLAAPMTSPFPRACIASI</sequence>
<feature type="domain" description="PPM-type phosphatase" evidence="1">
    <location>
        <begin position="247"/>
        <end position="465"/>
    </location>
</feature>
<dbReference type="AlphaFoldDB" id="A0A1Q9CDE6"/>
<evidence type="ECO:0000313" key="3">
    <source>
        <dbReference type="Proteomes" id="UP000186817"/>
    </source>
</evidence>
<proteinExistence type="predicted"/>
<dbReference type="EMBL" id="LSRX01001329">
    <property type="protein sequence ID" value="OLP80949.1"/>
    <property type="molecule type" value="Genomic_DNA"/>
</dbReference>
<organism evidence="2 3">
    <name type="scientific">Symbiodinium microadriaticum</name>
    <name type="common">Dinoflagellate</name>
    <name type="synonym">Zooxanthella microadriatica</name>
    <dbReference type="NCBI Taxonomy" id="2951"/>
    <lineage>
        <taxon>Eukaryota</taxon>
        <taxon>Sar</taxon>
        <taxon>Alveolata</taxon>
        <taxon>Dinophyceae</taxon>
        <taxon>Suessiales</taxon>
        <taxon>Symbiodiniaceae</taxon>
        <taxon>Symbiodinium</taxon>
    </lineage>
</organism>
<dbReference type="Gene3D" id="3.60.40.10">
    <property type="entry name" value="PPM-type phosphatase domain"/>
    <property type="match status" value="1"/>
</dbReference>
<dbReference type="Proteomes" id="UP000186817">
    <property type="component" value="Unassembled WGS sequence"/>
</dbReference>
<dbReference type="SUPFAM" id="SSF81606">
    <property type="entry name" value="PP2C-like"/>
    <property type="match status" value="1"/>
</dbReference>
<evidence type="ECO:0000259" key="1">
    <source>
        <dbReference type="PROSITE" id="PS51746"/>
    </source>
</evidence>
<dbReference type="PANTHER" id="PTHR47992">
    <property type="entry name" value="PROTEIN PHOSPHATASE"/>
    <property type="match status" value="1"/>
</dbReference>
<dbReference type="InterPro" id="IPR036457">
    <property type="entry name" value="PPM-type-like_dom_sf"/>
</dbReference>
<keyword evidence="3" id="KW-1185">Reference proteome</keyword>
<evidence type="ECO:0000313" key="2">
    <source>
        <dbReference type="EMBL" id="OLP80949.1"/>
    </source>
</evidence>
<comment type="caution">
    <text evidence="2">The sequence shown here is derived from an EMBL/GenBank/DDBJ whole genome shotgun (WGS) entry which is preliminary data.</text>
</comment>
<accession>A0A1Q9CDE6</accession>
<reference evidence="2 3" key="1">
    <citation type="submission" date="2016-02" db="EMBL/GenBank/DDBJ databases">
        <title>Genome analysis of coral dinoflagellate symbionts highlights evolutionary adaptations to a symbiotic lifestyle.</title>
        <authorList>
            <person name="Aranda M."/>
            <person name="Li Y."/>
            <person name="Liew Y.J."/>
            <person name="Baumgarten S."/>
            <person name="Simakov O."/>
            <person name="Wilson M."/>
            <person name="Piel J."/>
            <person name="Ashoor H."/>
            <person name="Bougouffa S."/>
            <person name="Bajic V.B."/>
            <person name="Ryu T."/>
            <person name="Ravasi T."/>
            <person name="Bayer T."/>
            <person name="Micklem G."/>
            <person name="Kim H."/>
            <person name="Bhak J."/>
            <person name="Lajeunesse T.C."/>
            <person name="Voolstra C.R."/>
        </authorList>
    </citation>
    <scope>NUCLEOTIDE SEQUENCE [LARGE SCALE GENOMIC DNA]</scope>
    <source>
        <strain evidence="2 3">CCMP2467</strain>
    </source>
</reference>
<feature type="non-terminal residue" evidence="2">
    <location>
        <position position="465"/>
    </location>
</feature>
<name>A0A1Q9CDE6_SYMMI</name>
<dbReference type="OrthoDB" id="440165at2759"/>
<protein>
    <recommendedName>
        <fullName evidence="1">PPM-type phosphatase domain-containing protein</fullName>
    </recommendedName>
</protein>
<dbReference type="InterPro" id="IPR001932">
    <property type="entry name" value="PPM-type_phosphatase-like_dom"/>
</dbReference>
<dbReference type="InterPro" id="IPR015655">
    <property type="entry name" value="PP2C"/>
</dbReference>